<name>A0A8J5VPL9_ZIZPA</name>
<keyword evidence="3" id="KW-1185">Reference proteome</keyword>
<feature type="region of interest" description="Disordered" evidence="1">
    <location>
        <begin position="126"/>
        <end position="165"/>
    </location>
</feature>
<sequence>MEKINLQGTCLVYPKLHNKLDHPVEALPAWEEVLDCRAEKEVGRVDRTTERQPKGGITFNSTRTEMEFGRVAPPNLIAGGARKRGGRAWEKSRAGMGGRGRGRPRRLRSWNSVEALSLRHAAGCYAEREEEATGEVAEERERVAVDGAATGGGEQRRESRVRDGE</sequence>
<proteinExistence type="predicted"/>
<reference evidence="2" key="1">
    <citation type="journal article" date="2021" name="bioRxiv">
        <title>Whole Genome Assembly and Annotation of Northern Wild Rice, Zizania palustris L., Supports a Whole Genome Duplication in the Zizania Genus.</title>
        <authorList>
            <person name="Haas M."/>
            <person name="Kono T."/>
            <person name="Macchietto M."/>
            <person name="Millas R."/>
            <person name="McGilp L."/>
            <person name="Shao M."/>
            <person name="Duquette J."/>
            <person name="Hirsch C.N."/>
            <person name="Kimball J."/>
        </authorList>
    </citation>
    <scope>NUCLEOTIDE SEQUENCE</scope>
    <source>
        <tissue evidence="2">Fresh leaf tissue</tissue>
    </source>
</reference>
<protein>
    <submittedName>
        <fullName evidence="2">Uncharacterized protein</fullName>
    </submittedName>
</protein>
<feature type="compositionally biased region" description="Basic and acidic residues" evidence="1">
    <location>
        <begin position="154"/>
        <end position="165"/>
    </location>
</feature>
<comment type="caution">
    <text evidence="2">The sequence shown here is derived from an EMBL/GenBank/DDBJ whole genome shotgun (WGS) entry which is preliminary data.</text>
</comment>
<accession>A0A8J5VPL9</accession>
<dbReference type="AlphaFoldDB" id="A0A8J5VPL9"/>
<evidence type="ECO:0000256" key="1">
    <source>
        <dbReference type="SAM" id="MobiDB-lite"/>
    </source>
</evidence>
<organism evidence="2 3">
    <name type="scientific">Zizania palustris</name>
    <name type="common">Northern wild rice</name>
    <dbReference type="NCBI Taxonomy" id="103762"/>
    <lineage>
        <taxon>Eukaryota</taxon>
        <taxon>Viridiplantae</taxon>
        <taxon>Streptophyta</taxon>
        <taxon>Embryophyta</taxon>
        <taxon>Tracheophyta</taxon>
        <taxon>Spermatophyta</taxon>
        <taxon>Magnoliopsida</taxon>
        <taxon>Liliopsida</taxon>
        <taxon>Poales</taxon>
        <taxon>Poaceae</taxon>
        <taxon>BOP clade</taxon>
        <taxon>Oryzoideae</taxon>
        <taxon>Oryzeae</taxon>
        <taxon>Zizaniinae</taxon>
        <taxon>Zizania</taxon>
    </lineage>
</organism>
<dbReference type="Proteomes" id="UP000729402">
    <property type="component" value="Unassembled WGS sequence"/>
</dbReference>
<feature type="region of interest" description="Disordered" evidence="1">
    <location>
        <begin position="68"/>
        <end position="107"/>
    </location>
</feature>
<evidence type="ECO:0000313" key="2">
    <source>
        <dbReference type="EMBL" id="KAG8055293.1"/>
    </source>
</evidence>
<reference evidence="2" key="2">
    <citation type="submission" date="2021-02" db="EMBL/GenBank/DDBJ databases">
        <authorList>
            <person name="Kimball J.A."/>
            <person name="Haas M.W."/>
            <person name="Macchietto M."/>
            <person name="Kono T."/>
            <person name="Duquette J."/>
            <person name="Shao M."/>
        </authorList>
    </citation>
    <scope>NUCLEOTIDE SEQUENCE</scope>
    <source>
        <tissue evidence="2">Fresh leaf tissue</tissue>
    </source>
</reference>
<evidence type="ECO:0000313" key="3">
    <source>
        <dbReference type="Proteomes" id="UP000729402"/>
    </source>
</evidence>
<dbReference type="EMBL" id="JAAALK010000288">
    <property type="protein sequence ID" value="KAG8055293.1"/>
    <property type="molecule type" value="Genomic_DNA"/>
</dbReference>
<gene>
    <name evidence="2" type="ORF">GUJ93_ZPchr0001g32139</name>
</gene>